<dbReference type="Proteomes" id="UP001396334">
    <property type="component" value="Unassembled WGS sequence"/>
</dbReference>
<comment type="subcellular location">
    <subcellularLocation>
        <location evidence="1 8">Cell membrane</location>
        <topology evidence="1 8">Multi-pass membrane protein</topology>
    </subcellularLocation>
</comment>
<comment type="similarity">
    <text evidence="2 8">Belongs to the Casparian strip membrane proteins (CASP) family.</text>
</comment>
<evidence type="ECO:0000256" key="4">
    <source>
        <dbReference type="ARBA" id="ARBA00022475"/>
    </source>
</evidence>
<dbReference type="InterPro" id="IPR044173">
    <property type="entry name" value="CASPL"/>
</dbReference>
<keyword evidence="4 8" id="KW-1003">Cell membrane</keyword>
<dbReference type="PANTHER" id="PTHR36488:SF8">
    <property type="entry name" value="CASP-LIKE PROTEIN 1U1"/>
    <property type="match status" value="1"/>
</dbReference>
<dbReference type="InterPro" id="IPR006702">
    <property type="entry name" value="CASP_dom"/>
</dbReference>
<feature type="transmembrane region" description="Helical" evidence="8">
    <location>
        <begin position="79"/>
        <end position="99"/>
    </location>
</feature>
<gene>
    <name evidence="10" type="ORF">V6N11_076425</name>
</gene>
<evidence type="ECO:0000256" key="1">
    <source>
        <dbReference type="ARBA" id="ARBA00004651"/>
    </source>
</evidence>
<evidence type="ECO:0000256" key="6">
    <source>
        <dbReference type="ARBA" id="ARBA00022989"/>
    </source>
</evidence>
<accession>A0ABR2Q692</accession>
<feature type="transmembrane region" description="Helical" evidence="8">
    <location>
        <begin position="111"/>
        <end position="138"/>
    </location>
</feature>
<evidence type="ECO:0000256" key="7">
    <source>
        <dbReference type="ARBA" id="ARBA00023136"/>
    </source>
</evidence>
<reference evidence="10 11" key="1">
    <citation type="journal article" date="2024" name="G3 (Bethesda)">
        <title>Genome assembly of Hibiscus sabdariffa L. provides insights into metabolisms of medicinal natural products.</title>
        <authorList>
            <person name="Kim T."/>
        </authorList>
    </citation>
    <scope>NUCLEOTIDE SEQUENCE [LARGE SCALE GENOMIC DNA]</scope>
    <source>
        <strain evidence="10">TK-2024</strain>
        <tissue evidence="10">Old leaves</tissue>
    </source>
</reference>
<feature type="transmembrane region" description="Helical" evidence="8">
    <location>
        <begin position="158"/>
        <end position="179"/>
    </location>
</feature>
<evidence type="ECO:0000313" key="10">
    <source>
        <dbReference type="EMBL" id="KAK8996178.1"/>
    </source>
</evidence>
<dbReference type="Pfam" id="PF04535">
    <property type="entry name" value="CASP_dom"/>
    <property type="match status" value="1"/>
</dbReference>
<name>A0ABR2Q692_9ROSI</name>
<comment type="subunit">
    <text evidence="3 8">Homodimer and heterodimers.</text>
</comment>
<proteinExistence type="inferred from homology"/>
<dbReference type="PANTHER" id="PTHR36488">
    <property type="entry name" value="CASP-LIKE PROTEIN 1U1"/>
    <property type="match status" value="1"/>
</dbReference>
<comment type="caution">
    <text evidence="10">The sequence shown here is derived from an EMBL/GenBank/DDBJ whole genome shotgun (WGS) entry which is preliminary data.</text>
</comment>
<feature type="transmembrane region" description="Helical" evidence="8">
    <location>
        <begin position="40"/>
        <end position="67"/>
    </location>
</feature>
<evidence type="ECO:0000256" key="3">
    <source>
        <dbReference type="ARBA" id="ARBA00011489"/>
    </source>
</evidence>
<sequence length="204" mass="22453">MAPGVAGEKASDMVQAKSLGFAGSNTSKRAFFMVQTMVRVFAAVFTLAAICVMATSSQTIVLFGFTIKAHYTYSSAMRFLFVTDAIVTASSVLSLIFVYHSRRSGSNPKNFFYLFLHDMVIMVLAISGCAASTAVAYIGRYGEEKMGWMAICNRVSKFCNHMTLAMVLSYLAFFSYFALAVMSGNKVMYQANDEYQSNERQACP</sequence>
<dbReference type="InterPro" id="IPR006459">
    <property type="entry name" value="CASP/CASPL"/>
</dbReference>
<feature type="domain" description="Casparian strip membrane protein" evidence="9">
    <location>
        <begin position="30"/>
        <end position="174"/>
    </location>
</feature>
<evidence type="ECO:0000256" key="2">
    <source>
        <dbReference type="ARBA" id="ARBA00007651"/>
    </source>
</evidence>
<evidence type="ECO:0000256" key="5">
    <source>
        <dbReference type="ARBA" id="ARBA00022692"/>
    </source>
</evidence>
<keyword evidence="11" id="KW-1185">Reference proteome</keyword>
<organism evidence="10 11">
    <name type="scientific">Hibiscus sabdariffa</name>
    <name type="common">roselle</name>
    <dbReference type="NCBI Taxonomy" id="183260"/>
    <lineage>
        <taxon>Eukaryota</taxon>
        <taxon>Viridiplantae</taxon>
        <taxon>Streptophyta</taxon>
        <taxon>Embryophyta</taxon>
        <taxon>Tracheophyta</taxon>
        <taxon>Spermatophyta</taxon>
        <taxon>Magnoliopsida</taxon>
        <taxon>eudicotyledons</taxon>
        <taxon>Gunneridae</taxon>
        <taxon>Pentapetalae</taxon>
        <taxon>rosids</taxon>
        <taxon>malvids</taxon>
        <taxon>Malvales</taxon>
        <taxon>Malvaceae</taxon>
        <taxon>Malvoideae</taxon>
        <taxon>Hibiscus</taxon>
    </lineage>
</organism>
<keyword evidence="7 8" id="KW-0472">Membrane</keyword>
<keyword evidence="6 8" id="KW-1133">Transmembrane helix</keyword>
<protein>
    <recommendedName>
        <fullName evidence="8">CASP-like protein</fullName>
    </recommendedName>
</protein>
<evidence type="ECO:0000313" key="11">
    <source>
        <dbReference type="Proteomes" id="UP001396334"/>
    </source>
</evidence>
<keyword evidence="5 8" id="KW-0812">Transmembrane</keyword>
<evidence type="ECO:0000256" key="8">
    <source>
        <dbReference type="RuleBase" id="RU361233"/>
    </source>
</evidence>
<dbReference type="EMBL" id="JBBPBN010000045">
    <property type="protein sequence ID" value="KAK8996178.1"/>
    <property type="molecule type" value="Genomic_DNA"/>
</dbReference>
<dbReference type="NCBIfam" id="TIGR01569">
    <property type="entry name" value="A_tha_TIGR01569"/>
    <property type="match status" value="1"/>
</dbReference>
<evidence type="ECO:0000259" key="9">
    <source>
        <dbReference type="Pfam" id="PF04535"/>
    </source>
</evidence>